<sequence length="76" mass="8103">MSESAMQSLEAHIPELAEGAFKQAYLQALTVGGKALLARDGQLVEAKADGTERVIRSLAKPTAVTPGTQRLLRRQG</sequence>
<protein>
    <submittedName>
        <fullName evidence="1">Uncharacterized protein</fullName>
    </submittedName>
</protein>
<reference evidence="1 2" key="1">
    <citation type="submission" date="2020-02" db="EMBL/GenBank/DDBJ databases">
        <title>Ideonella bacterium strain TBM-1.</title>
        <authorList>
            <person name="Chen W.-M."/>
        </authorList>
    </citation>
    <scope>NUCLEOTIDE SEQUENCE [LARGE SCALE GENOMIC DNA]</scope>
    <source>
        <strain evidence="1 2">TBM-1</strain>
    </source>
</reference>
<keyword evidence="2" id="KW-1185">Reference proteome</keyword>
<comment type="caution">
    <text evidence="1">The sequence shown here is derived from an EMBL/GenBank/DDBJ whole genome shotgun (WGS) entry which is preliminary data.</text>
</comment>
<name>A0A7C9PH54_9BURK</name>
<proteinExistence type="predicted"/>
<dbReference type="Proteomes" id="UP000484255">
    <property type="component" value="Unassembled WGS sequence"/>
</dbReference>
<organism evidence="1 2">
    <name type="scientific">Ideonella livida</name>
    <dbReference type="NCBI Taxonomy" id="2707176"/>
    <lineage>
        <taxon>Bacteria</taxon>
        <taxon>Pseudomonadati</taxon>
        <taxon>Pseudomonadota</taxon>
        <taxon>Betaproteobacteria</taxon>
        <taxon>Burkholderiales</taxon>
        <taxon>Sphaerotilaceae</taxon>
        <taxon>Ideonella</taxon>
    </lineage>
</organism>
<accession>A0A7C9PH54</accession>
<dbReference type="AlphaFoldDB" id="A0A7C9PH54"/>
<evidence type="ECO:0000313" key="1">
    <source>
        <dbReference type="EMBL" id="NDY91232.1"/>
    </source>
</evidence>
<dbReference type="EMBL" id="JAAGOH010000008">
    <property type="protein sequence ID" value="NDY91232.1"/>
    <property type="molecule type" value="Genomic_DNA"/>
</dbReference>
<evidence type="ECO:0000313" key="2">
    <source>
        <dbReference type="Proteomes" id="UP000484255"/>
    </source>
</evidence>
<gene>
    <name evidence="1" type="ORF">G3A44_08515</name>
</gene>